<dbReference type="Proteomes" id="UP000504635">
    <property type="component" value="Unplaced"/>
</dbReference>
<dbReference type="InterPro" id="IPR036691">
    <property type="entry name" value="Endo/exonu/phosph_ase_sf"/>
</dbReference>
<dbReference type="Pfam" id="PF14529">
    <property type="entry name" value="Exo_endo_phos_2"/>
    <property type="match status" value="1"/>
</dbReference>
<reference evidence="3" key="1">
    <citation type="submission" date="2025-08" db="UniProtKB">
        <authorList>
            <consortium name="RefSeq"/>
        </authorList>
    </citation>
    <scope>IDENTIFICATION</scope>
    <source>
        <tissue evidence="3">Gonads</tissue>
    </source>
</reference>
<dbReference type="GO" id="GO:0003824">
    <property type="term" value="F:catalytic activity"/>
    <property type="evidence" value="ECO:0007669"/>
    <property type="project" value="InterPro"/>
</dbReference>
<organism evidence="2 3">
    <name type="scientific">Sitophilus oryzae</name>
    <name type="common">Rice weevil</name>
    <name type="synonym">Curculio oryzae</name>
    <dbReference type="NCBI Taxonomy" id="7048"/>
    <lineage>
        <taxon>Eukaryota</taxon>
        <taxon>Metazoa</taxon>
        <taxon>Ecdysozoa</taxon>
        <taxon>Arthropoda</taxon>
        <taxon>Hexapoda</taxon>
        <taxon>Insecta</taxon>
        <taxon>Pterygota</taxon>
        <taxon>Neoptera</taxon>
        <taxon>Endopterygota</taxon>
        <taxon>Coleoptera</taxon>
        <taxon>Polyphaga</taxon>
        <taxon>Cucujiformia</taxon>
        <taxon>Curculionidae</taxon>
        <taxon>Dryophthorinae</taxon>
        <taxon>Sitophilus</taxon>
    </lineage>
</organism>
<evidence type="ECO:0000313" key="2">
    <source>
        <dbReference type="Proteomes" id="UP000504635"/>
    </source>
</evidence>
<dbReference type="KEGG" id="soy:115887861"/>
<sequence length="314" mass="36701">MSWNNKDQEIINELKSNNIDICSISETKKKGKGKYEIDDYTLIYSGVSRDKRGHSEVGLLIDRKYKDHIEKEEYISDRILLVTLNVNKENIHLISVYAPDISKDRAERESFYEELQEAVDRIQAKDKIVIMGDLNARVGNEPLGGVTQRFNEEVMNDNGDLLKAFCAVNALRINNTFFEHDMKYKYTWQNTRGQQSVIDYIITNRSITPQTILDVRTLNAANIGSDHKLLLCKLRLSIPASTKPKPHRMNKFNIESLEDNNTKLLFENRLTNKINENPTNREHDIDEQWKTIKDNILWCRRRSHRKKRNLHQQG</sequence>
<dbReference type="SUPFAM" id="SSF56219">
    <property type="entry name" value="DNase I-like"/>
    <property type="match status" value="1"/>
</dbReference>
<dbReference type="InParanoid" id="A0A6J2YIY6"/>
<dbReference type="RefSeq" id="XP_030763231.1">
    <property type="nucleotide sequence ID" value="XM_030907371.1"/>
</dbReference>
<dbReference type="InterPro" id="IPR005135">
    <property type="entry name" value="Endo/exonuclease/phosphatase"/>
</dbReference>
<dbReference type="CDD" id="cd09076">
    <property type="entry name" value="L1-EN"/>
    <property type="match status" value="1"/>
</dbReference>
<feature type="domain" description="Endonuclease/exonuclease/phosphatase" evidence="1">
    <location>
        <begin position="91"/>
        <end position="229"/>
    </location>
</feature>
<name>A0A6J2YIY6_SITOR</name>
<proteinExistence type="predicted"/>
<dbReference type="AlphaFoldDB" id="A0A6J2YIY6"/>
<evidence type="ECO:0000313" key="3">
    <source>
        <dbReference type="RefSeq" id="XP_030763231.1"/>
    </source>
</evidence>
<gene>
    <name evidence="3" type="primary">LOC115887861</name>
</gene>
<dbReference type="PANTHER" id="PTHR23227:SF85">
    <property type="entry name" value="CRANIOFACIAL DEVELOPMENT PROTEIN 2"/>
    <property type="match status" value="1"/>
</dbReference>
<dbReference type="InterPro" id="IPR027124">
    <property type="entry name" value="Swc5/CFDP1/2"/>
</dbReference>
<accession>A0A6J2YIY6</accession>
<dbReference type="Gene3D" id="3.60.10.10">
    <property type="entry name" value="Endonuclease/exonuclease/phosphatase"/>
    <property type="match status" value="1"/>
</dbReference>
<dbReference type="PANTHER" id="PTHR23227">
    <property type="entry name" value="BUCENTAUR RELATED"/>
    <property type="match status" value="1"/>
</dbReference>
<evidence type="ECO:0000259" key="1">
    <source>
        <dbReference type="Pfam" id="PF14529"/>
    </source>
</evidence>
<dbReference type="GeneID" id="115887861"/>
<keyword evidence="2" id="KW-1185">Reference proteome</keyword>
<protein>
    <submittedName>
        <fullName evidence="3">Craniofacial development protein 2-like</fullName>
    </submittedName>
</protein>
<dbReference type="OrthoDB" id="410542at2759"/>